<evidence type="ECO:0000256" key="6">
    <source>
        <dbReference type="ARBA" id="ARBA00022989"/>
    </source>
</evidence>
<evidence type="ECO:0000256" key="3">
    <source>
        <dbReference type="ARBA" id="ARBA00022448"/>
    </source>
</evidence>
<evidence type="ECO:0000256" key="2">
    <source>
        <dbReference type="ARBA" id="ARBA00009142"/>
    </source>
</evidence>
<evidence type="ECO:0000256" key="8">
    <source>
        <dbReference type="RuleBase" id="RU363041"/>
    </source>
</evidence>
<accession>A0ABZ2V6J5</accession>
<reference evidence="10" key="1">
    <citation type="submission" date="2024-04" db="EMBL/GenBank/DDBJ databases">
        <title>Phylogenomic analyses of a clade within the roseobacter group suggest taxonomic reassignments of species of the genera Aestuariivita, Citreicella, Loktanella, Nautella, Pelagibaca, Ruegeria, Thalassobius, Thiobacimonas and Tropicibacter, and the proposal o.</title>
        <authorList>
            <person name="Jeon C.O."/>
        </authorList>
    </citation>
    <scope>NUCLEOTIDE SEQUENCE [LARGE SCALE GENOMIC DNA]</scope>
    <source>
        <strain evidence="10">BS5-3</strain>
    </source>
</reference>
<feature type="transmembrane region" description="Helical" evidence="8">
    <location>
        <begin position="71"/>
        <end position="88"/>
    </location>
</feature>
<keyword evidence="6 8" id="KW-1133">Transmembrane helix</keyword>
<evidence type="ECO:0000256" key="4">
    <source>
        <dbReference type="ARBA" id="ARBA00022475"/>
    </source>
</evidence>
<evidence type="ECO:0000256" key="5">
    <source>
        <dbReference type="ARBA" id="ARBA00022692"/>
    </source>
</evidence>
<evidence type="ECO:0000313" key="9">
    <source>
        <dbReference type="EMBL" id="WZC49529.1"/>
    </source>
</evidence>
<name>A0ABZ2V6J5_9RHOB</name>
<sequence>MDFWIVASLAAFFMGLSKGGMPIIAMLSVPLMALIMDPALAAGLLLPIYIVADWYTIYLFRKAFSVRNLKILIPAAFVGVVIGFLSVSHVPANALKLLLAAIGIYFVTDSVFKRLRRKQSPARPADVPRGAFWGTVAGLTSYIAHSGGPPYQVYILPQKLDKMTYLGTTAILFACINLMKVGPYIWAGQLTWDSFTQSLWLAPMALFGAWSGARISKILPERIFYLLIETALGLMSLKLLYEGLTG</sequence>
<keyword evidence="10" id="KW-1185">Reference proteome</keyword>
<evidence type="ECO:0000256" key="7">
    <source>
        <dbReference type="ARBA" id="ARBA00023136"/>
    </source>
</evidence>
<dbReference type="EMBL" id="CP150951">
    <property type="protein sequence ID" value="WZC49529.1"/>
    <property type="molecule type" value="Genomic_DNA"/>
</dbReference>
<dbReference type="Pfam" id="PF01925">
    <property type="entry name" value="TauE"/>
    <property type="match status" value="1"/>
</dbReference>
<feature type="transmembrane region" description="Helical" evidence="8">
    <location>
        <begin position="223"/>
        <end position="241"/>
    </location>
</feature>
<comment type="subcellular location">
    <subcellularLocation>
        <location evidence="1 8">Cell membrane</location>
        <topology evidence="1 8">Multi-pass membrane protein</topology>
    </subcellularLocation>
</comment>
<dbReference type="RefSeq" id="WP_341367639.1">
    <property type="nucleotide sequence ID" value="NZ_CP150951.2"/>
</dbReference>
<feature type="transmembrane region" description="Helical" evidence="8">
    <location>
        <begin position="198"/>
        <end position="216"/>
    </location>
</feature>
<dbReference type="Proteomes" id="UP001440612">
    <property type="component" value="Chromosome"/>
</dbReference>
<evidence type="ECO:0000313" key="10">
    <source>
        <dbReference type="Proteomes" id="UP001440612"/>
    </source>
</evidence>
<protein>
    <recommendedName>
        <fullName evidence="8">Probable membrane transporter protein</fullName>
    </recommendedName>
</protein>
<feature type="transmembrane region" description="Helical" evidence="8">
    <location>
        <begin position="94"/>
        <end position="112"/>
    </location>
</feature>
<keyword evidence="4 8" id="KW-1003">Cell membrane</keyword>
<evidence type="ECO:0000256" key="1">
    <source>
        <dbReference type="ARBA" id="ARBA00004651"/>
    </source>
</evidence>
<dbReference type="InterPro" id="IPR002781">
    <property type="entry name" value="TM_pro_TauE-like"/>
</dbReference>
<dbReference type="InterPro" id="IPR052017">
    <property type="entry name" value="TSUP"/>
</dbReference>
<dbReference type="PANTHER" id="PTHR30269">
    <property type="entry name" value="TRANSMEMBRANE PROTEIN YFCA"/>
    <property type="match status" value="1"/>
</dbReference>
<keyword evidence="5 8" id="KW-0812">Transmembrane</keyword>
<proteinExistence type="inferred from homology"/>
<organism evidence="9 10">
    <name type="scientific">Yoonia phaeophyticola</name>
    <dbReference type="NCBI Taxonomy" id="3137369"/>
    <lineage>
        <taxon>Bacteria</taxon>
        <taxon>Pseudomonadati</taxon>
        <taxon>Pseudomonadota</taxon>
        <taxon>Alphaproteobacteria</taxon>
        <taxon>Rhodobacterales</taxon>
        <taxon>Paracoccaceae</taxon>
        <taxon>Yoonia</taxon>
    </lineage>
</organism>
<feature type="transmembrane region" description="Helical" evidence="8">
    <location>
        <begin position="165"/>
        <end position="186"/>
    </location>
</feature>
<dbReference type="PANTHER" id="PTHR30269:SF37">
    <property type="entry name" value="MEMBRANE TRANSPORTER PROTEIN"/>
    <property type="match status" value="1"/>
</dbReference>
<feature type="transmembrane region" description="Helical" evidence="8">
    <location>
        <begin position="29"/>
        <end position="51"/>
    </location>
</feature>
<gene>
    <name evidence="9" type="ORF">AABB29_02435</name>
</gene>
<keyword evidence="3" id="KW-0813">Transport</keyword>
<keyword evidence="7 8" id="KW-0472">Membrane</keyword>
<comment type="similarity">
    <text evidence="2 8">Belongs to the 4-toluene sulfonate uptake permease (TSUP) (TC 2.A.102) family.</text>
</comment>